<dbReference type="Gene3D" id="2.60.120.1130">
    <property type="match status" value="1"/>
</dbReference>
<feature type="domain" description="DUF3857" evidence="2">
    <location>
        <begin position="59"/>
        <end position="214"/>
    </location>
</feature>
<evidence type="ECO:0000259" key="2">
    <source>
        <dbReference type="Pfam" id="PF12969"/>
    </source>
</evidence>
<dbReference type="InterPro" id="IPR024544">
    <property type="entry name" value="DUF3858"/>
</dbReference>
<name>A0ABW5K0U9_9FLAO</name>
<dbReference type="Gene3D" id="2.60.40.3140">
    <property type="match status" value="1"/>
</dbReference>
<gene>
    <name evidence="4" type="ORF">ACFSSB_08655</name>
</gene>
<keyword evidence="5" id="KW-1185">Reference proteome</keyword>
<accession>A0ABW5K0U9</accession>
<evidence type="ECO:0000259" key="3">
    <source>
        <dbReference type="Pfam" id="PF12970"/>
    </source>
</evidence>
<dbReference type="InterPro" id="IPR038765">
    <property type="entry name" value="Papain-like_cys_pep_sf"/>
</dbReference>
<proteinExistence type="predicted"/>
<dbReference type="EMBL" id="JBHULM010000011">
    <property type="protein sequence ID" value="MFD2542387.1"/>
    <property type="molecule type" value="Genomic_DNA"/>
</dbReference>
<feature type="domain" description="DUF3858" evidence="3">
    <location>
        <begin position="544"/>
        <end position="626"/>
    </location>
</feature>
<keyword evidence="1" id="KW-0732">Signal</keyword>
<feature type="signal peptide" evidence="1">
    <location>
        <begin position="1"/>
        <end position="21"/>
    </location>
</feature>
<evidence type="ECO:0000313" key="4">
    <source>
        <dbReference type="EMBL" id="MFD2542387.1"/>
    </source>
</evidence>
<comment type="caution">
    <text evidence="4">The sequence shown here is derived from an EMBL/GenBank/DDBJ whole genome shotgun (WGS) entry which is preliminary data.</text>
</comment>
<sequence length="635" mass="73164">MILKQYLLVLFLFISFFATQAQDESLFNSTTVPLSLRVNANAVVRSDLIHIEIKDYDAMVYTNKRIITIFNKEGDSKQGAYQYYDKNTNIKNLQARIYNAHGEEIKKFREKDFLDVSAVSGGTLFSDNRVKYLNYTPTSYPYTMMFDVEVVYKSTAYIPSWRPIEGFYTSTENAEYKITNASTSKVKVQTLNFENYNIEKKSDYNYVAKNLKPIKSELYSPSFKTYAPYLNAALTDFNMEGVRGVNNNWQDFGKWMYDALITGTEELPESIKQEIKEKTALATTNREKAKIVYQYVQNKTRYISVQVGIGGWKPMLAEEVDRLGYGDCKALTNYTKSLLAEVGVDSYYTVVYGDDDIVDIDKGFSSLQGNHAILSIPEDNDYLWLECTSQTSPFAYNANFTDDRDVLLVTPEGGKIVHTKVYPAEENRTETSASIQLEDSGNITAQVKIVSKGTRYSNHYFLENELEKDQKLYYKDYFNTINNLEINAITFNNNAEDIVFTEELDVQAIKYASKVGQRILLKPNVFFEEEYVPPRYKKRNLPFQINRGKVNTNTFKITIPETLQVEALQDTVTITNKFGSYHYAITQKDANTLLFQRELKINKGNYSKEEYKEFRDFLLQIAKHDTSKIVLKTNI</sequence>
<organism evidence="4 5">
    <name type="scientific">Lacinutrix gracilariae</name>
    <dbReference type="NCBI Taxonomy" id="1747198"/>
    <lineage>
        <taxon>Bacteria</taxon>
        <taxon>Pseudomonadati</taxon>
        <taxon>Bacteroidota</taxon>
        <taxon>Flavobacteriia</taxon>
        <taxon>Flavobacteriales</taxon>
        <taxon>Flavobacteriaceae</taxon>
        <taxon>Lacinutrix</taxon>
    </lineage>
</organism>
<dbReference type="RefSeq" id="WP_379903219.1">
    <property type="nucleotide sequence ID" value="NZ_JBHULM010000011.1"/>
</dbReference>
<reference evidence="5" key="1">
    <citation type="journal article" date="2019" name="Int. J. Syst. Evol. Microbiol.">
        <title>The Global Catalogue of Microorganisms (GCM) 10K type strain sequencing project: providing services to taxonomists for standard genome sequencing and annotation.</title>
        <authorList>
            <consortium name="The Broad Institute Genomics Platform"/>
            <consortium name="The Broad Institute Genome Sequencing Center for Infectious Disease"/>
            <person name="Wu L."/>
            <person name="Ma J."/>
        </authorList>
    </citation>
    <scope>NUCLEOTIDE SEQUENCE [LARGE SCALE GENOMIC DNA]</scope>
    <source>
        <strain evidence="5">KCTC 42808</strain>
    </source>
</reference>
<dbReference type="Proteomes" id="UP001597467">
    <property type="component" value="Unassembled WGS sequence"/>
</dbReference>
<evidence type="ECO:0000313" key="5">
    <source>
        <dbReference type="Proteomes" id="UP001597467"/>
    </source>
</evidence>
<dbReference type="Gene3D" id="3.10.620.30">
    <property type="match status" value="1"/>
</dbReference>
<evidence type="ECO:0000256" key="1">
    <source>
        <dbReference type="SAM" id="SignalP"/>
    </source>
</evidence>
<dbReference type="InterPro" id="IPR024618">
    <property type="entry name" value="DUF3857"/>
</dbReference>
<dbReference type="Pfam" id="PF12970">
    <property type="entry name" value="DUF3858"/>
    <property type="match status" value="1"/>
</dbReference>
<protein>
    <submittedName>
        <fullName evidence="4">DUF3857 domain-containing protein</fullName>
    </submittedName>
</protein>
<dbReference type="Pfam" id="PF12969">
    <property type="entry name" value="DUF3857"/>
    <property type="match status" value="1"/>
</dbReference>
<feature type="chain" id="PRO_5046873552" evidence="1">
    <location>
        <begin position="22"/>
        <end position="635"/>
    </location>
</feature>
<dbReference type="SUPFAM" id="SSF54001">
    <property type="entry name" value="Cysteine proteinases"/>
    <property type="match status" value="1"/>
</dbReference>